<evidence type="ECO:0000313" key="1">
    <source>
        <dbReference type="EMBL" id="KAJ0218971.1"/>
    </source>
</evidence>
<dbReference type="AlphaFoldDB" id="A0A9R1W5J9"/>
<name>A0A9R1W5J9_LACSA</name>
<organism evidence="1 2">
    <name type="scientific">Lactuca sativa</name>
    <name type="common">Garden lettuce</name>
    <dbReference type="NCBI Taxonomy" id="4236"/>
    <lineage>
        <taxon>Eukaryota</taxon>
        <taxon>Viridiplantae</taxon>
        <taxon>Streptophyta</taxon>
        <taxon>Embryophyta</taxon>
        <taxon>Tracheophyta</taxon>
        <taxon>Spermatophyta</taxon>
        <taxon>Magnoliopsida</taxon>
        <taxon>eudicotyledons</taxon>
        <taxon>Gunneridae</taxon>
        <taxon>Pentapetalae</taxon>
        <taxon>asterids</taxon>
        <taxon>campanulids</taxon>
        <taxon>Asterales</taxon>
        <taxon>Asteraceae</taxon>
        <taxon>Cichorioideae</taxon>
        <taxon>Cichorieae</taxon>
        <taxon>Lactucinae</taxon>
        <taxon>Lactuca</taxon>
    </lineage>
</organism>
<protein>
    <submittedName>
        <fullName evidence="1">Uncharacterized protein</fullName>
    </submittedName>
</protein>
<reference evidence="1 2" key="1">
    <citation type="journal article" date="2017" name="Nat. Commun.">
        <title>Genome assembly with in vitro proximity ligation data and whole-genome triplication in lettuce.</title>
        <authorList>
            <person name="Reyes-Chin-Wo S."/>
            <person name="Wang Z."/>
            <person name="Yang X."/>
            <person name="Kozik A."/>
            <person name="Arikit S."/>
            <person name="Song C."/>
            <person name="Xia L."/>
            <person name="Froenicke L."/>
            <person name="Lavelle D.O."/>
            <person name="Truco M.J."/>
            <person name="Xia R."/>
            <person name="Zhu S."/>
            <person name="Xu C."/>
            <person name="Xu H."/>
            <person name="Xu X."/>
            <person name="Cox K."/>
            <person name="Korf I."/>
            <person name="Meyers B.C."/>
            <person name="Michelmore R.W."/>
        </authorList>
    </citation>
    <scope>NUCLEOTIDE SEQUENCE [LARGE SCALE GENOMIC DNA]</scope>
    <source>
        <strain evidence="2">cv. Salinas</strain>
        <tissue evidence="1">Seedlings</tissue>
    </source>
</reference>
<gene>
    <name evidence="1" type="ORF">LSAT_V11C300118710</name>
</gene>
<keyword evidence="2" id="KW-1185">Reference proteome</keyword>
<dbReference type="EMBL" id="NBSK02000003">
    <property type="protein sequence ID" value="KAJ0218971.1"/>
    <property type="molecule type" value="Genomic_DNA"/>
</dbReference>
<proteinExistence type="predicted"/>
<dbReference type="Proteomes" id="UP000235145">
    <property type="component" value="Unassembled WGS sequence"/>
</dbReference>
<accession>A0A9R1W5J9</accession>
<comment type="caution">
    <text evidence="1">The sequence shown here is derived from an EMBL/GenBank/DDBJ whole genome shotgun (WGS) entry which is preliminary data.</text>
</comment>
<evidence type="ECO:0000313" key="2">
    <source>
        <dbReference type="Proteomes" id="UP000235145"/>
    </source>
</evidence>
<sequence>MSATSTVCEVFFNIGDAKWVKPYFSNIRWNILSINILEFLRVSSVNECNVTITLYKYCIIMKRWCFRGGGTSPFREPRSHLRSRMTLFKSKMQYIFMCEMVQTRYSMWSCYCGIMLFNHQKYLPYGSNILPL</sequence>